<name>A0AAP0N703_LIQFO</name>
<protein>
    <submittedName>
        <fullName evidence="5">Uncharacterized protein</fullName>
    </submittedName>
</protein>
<dbReference type="InterPro" id="IPR048283">
    <property type="entry name" value="AdoMetDC-like"/>
</dbReference>
<dbReference type="Pfam" id="PF01536">
    <property type="entry name" value="SAM_decarbox"/>
    <property type="match status" value="1"/>
</dbReference>
<keyword evidence="6" id="KW-1185">Reference proteome</keyword>
<evidence type="ECO:0000256" key="4">
    <source>
        <dbReference type="ARBA" id="ARBA00023115"/>
    </source>
</evidence>
<organism evidence="5 6">
    <name type="scientific">Liquidambar formosana</name>
    <name type="common">Formosan gum</name>
    <dbReference type="NCBI Taxonomy" id="63359"/>
    <lineage>
        <taxon>Eukaryota</taxon>
        <taxon>Viridiplantae</taxon>
        <taxon>Streptophyta</taxon>
        <taxon>Embryophyta</taxon>
        <taxon>Tracheophyta</taxon>
        <taxon>Spermatophyta</taxon>
        <taxon>Magnoliopsida</taxon>
        <taxon>eudicotyledons</taxon>
        <taxon>Gunneridae</taxon>
        <taxon>Pentapetalae</taxon>
        <taxon>Saxifragales</taxon>
        <taxon>Altingiaceae</taxon>
        <taxon>Liquidambar</taxon>
    </lineage>
</organism>
<dbReference type="GO" id="GO:0004014">
    <property type="term" value="F:adenosylmethionine decarboxylase activity"/>
    <property type="evidence" value="ECO:0007669"/>
    <property type="project" value="InterPro"/>
</dbReference>
<evidence type="ECO:0000313" key="6">
    <source>
        <dbReference type="Proteomes" id="UP001415857"/>
    </source>
</evidence>
<evidence type="ECO:0000256" key="3">
    <source>
        <dbReference type="ARBA" id="ARBA00023066"/>
    </source>
</evidence>
<dbReference type="Proteomes" id="UP001415857">
    <property type="component" value="Unassembled WGS sequence"/>
</dbReference>
<gene>
    <name evidence="5" type="ORF">L1049_012467</name>
</gene>
<evidence type="ECO:0000256" key="1">
    <source>
        <dbReference type="ARBA" id="ARBA00004911"/>
    </source>
</evidence>
<comment type="pathway">
    <text evidence="1">Amine and polyamine biosynthesis; S-adenosylmethioninamine biosynthesis; S-adenosylmethioninamine from S-adenosyl-L-methionine: step 1/1.</text>
</comment>
<dbReference type="GO" id="GO:0008295">
    <property type="term" value="P:spermidine biosynthetic process"/>
    <property type="evidence" value="ECO:0007669"/>
    <property type="project" value="UniProtKB-KW"/>
</dbReference>
<accession>A0AAP0N703</accession>
<dbReference type="AlphaFoldDB" id="A0AAP0N703"/>
<keyword evidence="4" id="KW-0620">Polyamine biosynthesis</keyword>
<proteinExistence type="inferred from homology"/>
<dbReference type="SUPFAM" id="SSF56276">
    <property type="entry name" value="S-adenosylmethionine decarboxylase"/>
    <property type="match status" value="1"/>
</dbReference>
<evidence type="ECO:0000256" key="2">
    <source>
        <dbReference type="ARBA" id="ARBA00008466"/>
    </source>
</evidence>
<dbReference type="PANTHER" id="PTHR11570">
    <property type="entry name" value="S-ADENOSYLMETHIONINE DECARBOXYLASE"/>
    <property type="match status" value="1"/>
</dbReference>
<dbReference type="EMBL" id="JBBPBK010000134">
    <property type="protein sequence ID" value="KAK9266451.1"/>
    <property type="molecule type" value="Genomic_DNA"/>
</dbReference>
<comment type="similarity">
    <text evidence="2">Belongs to the eukaryotic AdoMetDC family.</text>
</comment>
<dbReference type="PANTHER" id="PTHR11570:SF38">
    <property type="entry name" value="S-ADENOSYLMETHIONINE DECARBOXYLASE PROENZYME 4"/>
    <property type="match status" value="1"/>
</dbReference>
<reference evidence="5 6" key="1">
    <citation type="journal article" date="2024" name="Plant J.">
        <title>Genome sequences and population genomics reveal climatic adaptation and genomic divergence between two closely related sweetgum species.</title>
        <authorList>
            <person name="Xu W.Q."/>
            <person name="Ren C.Q."/>
            <person name="Zhang X.Y."/>
            <person name="Comes H.P."/>
            <person name="Liu X.H."/>
            <person name="Li Y.G."/>
            <person name="Kettle C.J."/>
            <person name="Jalonen R."/>
            <person name="Gaisberger H."/>
            <person name="Ma Y.Z."/>
            <person name="Qiu Y.X."/>
        </authorList>
    </citation>
    <scope>NUCLEOTIDE SEQUENCE [LARGE SCALE GENOMIC DNA]</scope>
    <source>
        <strain evidence="5">Hangzhou</strain>
    </source>
</reference>
<evidence type="ECO:0000313" key="5">
    <source>
        <dbReference type="EMBL" id="KAK9266451.1"/>
    </source>
</evidence>
<dbReference type="GO" id="GO:0005829">
    <property type="term" value="C:cytosol"/>
    <property type="evidence" value="ECO:0007669"/>
    <property type="project" value="TreeGrafter"/>
</dbReference>
<keyword evidence="3" id="KW-0745">Spermidine biosynthesis</keyword>
<dbReference type="GO" id="GO:0006597">
    <property type="term" value="P:spermine biosynthetic process"/>
    <property type="evidence" value="ECO:0007669"/>
    <property type="project" value="TreeGrafter"/>
</dbReference>
<comment type="caution">
    <text evidence="5">The sequence shown here is derived from an EMBL/GenBank/DDBJ whole genome shotgun (WGS) entry which is preliminary data.</text>
</comment>
<dbReference type="InterPro" id="IPR016067">
    <property type="entry name" value="S-AdoMet_deCO2ase_core"/>
</dbReference>
<dbReference type="Gene3D" id="3.60.90.10">
    <property type="entry name" value="S-adenosylmethionine decarboxylase"/>
    <property type="match status" value="1"/>
</dbReference>
<sequence length="351" mass="38766">MDTSGFEGIAKRLELHFSGGDSDLRPLFDSRSTEPVVLDGVRPSRTADPPVVNQCFDSYVLLQPESESSLFVYPTKIIIKTRGTNQICRYIDQLKDGAQKKCLALSVCVYTQGFFTLPPSGTFPNSSFKEEVAFLEASVPSFCIKTDVITPLEMPSHSLGVCIACDETHNIAVQHTPDGLYTIQVCMIQPHHALAKKNFGPKSYDKLGAVVAELHLVRDDRNTTSSPCRYSARSIHRDPFLMIDVTVTQEVRSYGYASFECVGSIEDVVQMLKKVVDVFDPATMSVSTTCINSKASTEVVLPQTEVSQDVLQKVSKDMENAVKDIGFKCRSFGVDKSTAVMFQTFSPRRGD</sequence>